<dbReference type="Gene3D" id="2.70.20.10">
    <property type="entry name" value="Topoisomerase I, domain 3"/>
    <property type="match status" value="1"/>
</dbReference>
<dbReference type="InterPro" id="IPR005733">
    <property type="entry name" value="TopoI_bac-type"/>
</dbReference>
<feature type="site" description="Interaction with DNA" evidence="10">
    <location>
        <position position="257"/>
    </location>
</feature>
<dbReference type="InterPro" id="IPR013826">
    <property type="entry name" value="Topo_IA_cen_sub3"/>
</dbReference>
<comment type="subunit">
    <text evidence="10">Monomer.</text>
</comment>
<dbReference type="GO" id="GO:0006265">
    <property type="term" value="P:DNA topological change"/>
    <property type="evidence" value="ECO:0007669"/>
    <property type="project" value="UniProtKB-UniRule"/>
</dbReference>
<comment type="catalytic activity">
    <reaction evidence="1 10">
        <text>ATP-independent breakage of single-stranded DNA, followed by passage and rejoining.</text>
        <dbReference type="EC" id="5.6.2.1"/>
    </reaction>
</comment>
<dbReference type="Gene3D" id="3.30.65.10">
    <property type="entry name" value="Bacterial Topoisomerase I, domain 1"/>
    <property type="match status" value="1"/>
</dbReference>
<evidence type="ECO:0000256" key="7">
    <source>
        <dbReference type="ARBA" id="ARBA00023029"/>
    </source>
</evidence>
<dbReference type="PANTHER" id="PTHR42785:SF1">
    <property type="entry name" value="DNA TOPOISOMERASE"/>
    <property type="match status" value="1"/>
</dbReference>
<feature type="site" description="Interaction with DNA" evidence="10">
    <location>
        <position position="269"/>
    </location>
</feature>
<dbReference type="GO" id="GO:0005694">
    <property type="term" value="C:chromosome"/>
    <property type="evidence" value="ECO:0007669"/>
    <property type="project" value="InterPro"/>
</dbReference>
<organism evidence="15 16">
    <name type="scientific">Jonquetella anthropi DSM 22815</name>
    <dbReference type="NCBI Taxonomy" id="885272"/>
    <lineage>
        <taxon>Bacteria</taxon>
        <taxon>Thermotogati</taxon>
        <taxon>Synergistota</taxon>
        <taxon>Synergistia</taxon>
        <taxon>Synergistales</taxon>
        <taxon>Dethiosulfovibrionaceae</taxon>
        <taxon>Jonquetella</taxon>
    </lineage>
</organism>
<evidence type="ECO:0000256" key="2">
    <source>
        <dbReference type="ARBA" id="ARBA00009446"/>
    </source>
</evidence>
<dbReference type="HAMAP" id="MF_00952">
    <property type="entry name" value="Topoisom_1_prok"/>
    <property type="match status" value="1"/>
</dbReference>
<dbReference type="CDD" id="cd03363">
    <property type="entry name" value="TOPRIM_TopoIA_TopoI"/>
    <property type="match status" value="1"/>
</dbReference>
<evidence type="ECO:0000256" key="8">
    <source>
        <dbReference type="ARBA" id="ARBA00023125"/>
    </source>
</evidence>
<feature type="domain" description="Topo IA-type catalytic" evidence="14">
    <location>
        <begin position="243"/>
        <end position="681"/>
    </location>
</feature>
<keyword evidence="16" id="KW-1185">Reference proteome</keyword>
<dbReference type="InterPro" id="IPR000380">
    <property type="entry name" value="Topo_IA"/>
</dbReference>
<dbReference type="GO" id="GO:0008270">
    <property type="term" value="F:zinc ion binding"/>
    <property type="evidence" value="ECO:0007669"/>
    <property type="project" value="UniProtKB-KW"/>
</dbReference>
<dbReference type="AlphaFoldDB" id="H0UKL7"/>
<dbReference type="InterPro" id="IPR034149">
    <property type="entry name" value="TOPRIM_TopoI"/>
</dbReference>
<evidence type="ECO:0000259" key="12">
    <source>
        <dbReference type="PROSITE" id="PS50880"/>
    </source>
</evidence>
<dbReference type="SMART" id="SM00493">
    <property type="entry name" value="TOPRIM"/>
    <property type="match status" value="1"/>
</dbReference>
<feature type="compositionally biased region" description="Low complexity" evidence="11">
    <location>
        <begin position="85"/>
        <end position="110"/>
    </location>
</feature>
<dbReference type="SUPFAM" id="SSF56712">
    <property type="entry name" value="Prokaryotic type I DNA topoisomerase"/>
    <property type="match status" value="1"/>
</dbReference>
<dbReference type="EMBL" id="CM001376">
    <property type="protein sequence ID" value="EHM13226.1"/>
    <property type="molecule type" value="Genomic_DNA"/>
</dbReference>
<dbReference type="PROSITE" id="PS52039">
    <property type="entry name" value="TOPO_IA_2"/>
    <property type="match status" value="1"/>
</dbReference>
<evidence type="ECO:0000256" key="6">
    <source>
        <dbReference type="ARBA" id="ARBA00022842"/>
    </source>
</evidence>
<dbReference type="Gene3D" id="1.10.460.10">
    <property type="entry name" value="Topoisomerase I, domain 2"/>
    <property type="match status" value="1"/>
</dbReference>
<dbReference type="PROSITE" id="PS51999">
    <property type="entry name" value="ZF_GRF"/>
    <property type="match status" value="1"/>
</dbReference>
<dbReference type="GO" id="GO:0003677">
    <property type="term" value="F:DNA binding"/>
    <property type="evidence" value="ECO:0007669"/>
    <property type="project" value="UniProtKB-KW"/>
</dbReference>
<reference evidence="15 16" key="1">
    <citation type="submission" date="2011-11" db="EMBL/GenBank/DDBJ databases">
        <title>The Noncontiguous Finished genome of Jonquetella anthropi DSM 22815.</title>
        <authorList>
            <consortium name="US DOE Joint Genome Institute (JGI-PGF)"/>
            <person name="Lucas S."/>
            <person name="Copeland A."/>
            <person name="Lapidus A."/>
            <person name="Glavina del Rio T."/>
            <person name="Dalin E."/>
            <person name="Tice H."/>
            <person name="Bruce D."/>
            <person name="Goodwin L."/>
            <person name="Pitluck S."/>
            <person name="Peters L."/>
            <person name="Mikhailova N."/>
            <person name="Held B."/>
            <person name="Kyrpides N."/>
            <person name="Mavromatis K."/>
            <person name="Ivanova N."/>
            <person name="Markowitz V."/>
            <person name="Cheng J.-F."/>
            <person name="Hugenholtz P."/>
            <person name="Woyke T."/>
            <person name="Wu D."/>
            <person name="Gronow S."/>
            <person name="Wellnitz S."/>
            <person name="Brambilla E."/>
            <person name="Klenk H.-P."/>
            <person name="Eisen J.A."/>
        </authorList>
    </citation>
    <scope>NUCLEOTIDE SEQUENCE [LARGE SCALE GENOMIC DNA]</scope>
    <source>
        <strain evidence="15 16">DSM 22815</strain>
    </source>
</reference>
<keyword evidence="3" id="KW-0479">Metal-binding</keyword>
<proteinExistence type="inferred from homology"/>
<dbReference type="InterPro" id="IPR013498">
    <property type="entry name" value="Topo_IA_Znf"/>
</dbReference>
<sequence length="813" mass="88796">MAQRKSDRPSDVSVAGKAPASRRTAGIRKTTAKAAKPSAEETPSLAKTARPKAAAKKAASGTKTAARPAAAKKTTARKKAEPKTAARPRSLRKATGSSAAGAGRKSAAAAEPGVRKGTLVVVESPTKAKSLDKMLGAGYTVKASVGHIMDLPKSRLAVDVDHGFEPEYILVRGKTSVKNELVKAAQSAKHVLLASDPDREGEAIAWHLARLLGVDPKSDCRIRMHQITRQAVTDAVASPGPIDQDLVDAQQARRVLDRLVGYTLSPLLWKKIRRGLSAGRVQSVALSILCDREKEIEAFVPQSYWPVTARASSLDGKRSYELAVERWNGESVMEDGRPMKIDSQQKADEICAELRRVSPVVTSFETKESARRAPAPFKTSTLQQEAARRLRYSPRRTMAIAQSLFEGVSLPGRGPVGLITYMRTDSLRFAPEALAAVRALIHERFGARFLPKEANAFQARADAQDAHEAIRPTDFALDPDSIRAALTDEQYGLYRLIWRRAVASQMTPAQVASSTLTAEAGAAGLKGTGSRVIFPGWGEVWPLDLKDTLLAEAVKGETLRLDECFSEAKQTRPPSRYTEAQLIKVLEDKGIGRPSTYASIVETLYDRDYARRDDDRRLEPSPLGRTVEKFLKDHFDSSSQSPIMETDFTAHMEESLDSVESGQKPWRDVLGQFWKPFLEAVAKADEAAPLPKPEPELTGENCPECGRPLVKKRSRFGEFIGCSGYPECKYIKPPTIGVPCPKCGASCGGEVVKRRSKKGRTFYSCSRYPDCDFVSWNRPAGKKCPSCGTDMVYMPRARKAVCPACGAKDEEDS</sequence>
<feature type="region of interest" description="Disordered" evidence="11">
    <location>
        <begin position="1"/>
        <end position="115"/>
    </location>
</feature>
<dbReference type="PANTHER" id="PTHR42785">
    <property type="entry name" value="DNA TOPOISOMERASE, TYPE IA, CORE"/>
    <property type="match status" value="1"/>
</dbReference>
<keyword evidence="6" id="KW-0460">Magnesium</keyword>
<dbReference type="InterPro" id="IPR013824">
    <property type="entry name" value="Topo_IA_cen_sub1"/>
</dbReference>
<evidence type="ECO:0000256" key="9">
    <source>
        <dbReference type="ARBA" id="ARBA00023235"/>
    </source>
</evidence>
<dbReference type="Pfam" id="PF01751">
    <property type="entry name" value="Toprim"/>
    <property type="match status" value="1"/>
</dbReference>
<protein>
    <recommendedName>
        <fullName evidence="10">DNA topoisomerase 1</fullName>
        <ecNumber evidence="10">5.6.2.1</ecNumber>
    </recommendedName>
    <alternativeName>
        <fullName evidence="10">DNA topoisomerase I</fullName>
    </alternativeName>
</protein>
<keyword evidence="7 10" id="KW-0799">Topoisomerase</keyword>
<evidence type="ECO:0000256" key="3">
    <source>
        <dbReference type="ARBA" id="ARBA00022723"/>
    </source>
</evidence>
<keyword evidence="8 10" id="KW-0238">DNA-binding</keyword>
<evidence type="ECO:0000256" key="4">
    <source>
        <dbReference type="ARBA" id="ARBA00022771"/>
    </source>
</evidence>
<keyword evidence="5" id="KW-0862">Zinc</keyword>
<feature type="domain" description="Toprim" evidence="12">
    <location>
        <begin position="117"/>
        <end position="227"/>
    </location>
</feature>
<dbReference type="CDD" id="cd00186">
    <property type="entry name" value="TOP1Ac"/>
    <property type="match status" value="1"/>
</dbReference>
<evidence type="ECO:0000313" key="15">
    <source>
        <dbReference type="EMBL" id="EHM13226.1"/>
    </source>
</evidence>
<feature type="site" description="Interaction with DNA" evidence="10">
    <location>
        <position position="254"/>
    </location>
</feature>
<gene>
    <name evidence="10" type="primary">topA</name>
    <name evidence="15" type="ORF">JonanDRAFT_0851</name>
</gene>
<dbReference type="SMART" id="SM00436">
    <property type="entry name" value="TOP1Bc"/>
    <property type="match status" value="1"/>
</dbReference>
<dbReference type="PRINTS" id="PR00417">
    <property type="entry name" value="PRTPISMRASEI"/>
</dbReference>
<dbReference type="Gene3D" id="3.40.50.140">
    <property type="match status" value="1"/>
</dbReference>
<dbReference type="STRING" id="885272.JonanDRAFT_0851"/>
<feature type="site" description="Interaction with DNA" evidence="10">
    <location>
        <position position="423"/>
    </location>
</feature>
<dbReference type="RefSeq" id="WP_008522909.1">
    <property type="nucleotide sequence ID" value="NZ_CM001376.1"/>
</dbReference>
<dbReference type="EC" id="5.6.2.1" evidence="10"/>
<feature type="compositionally biased region" description="Basic and acidic residues" evidence="11">
    <location>
        <begin position="1"/>
        <end position="10"/>
    </location>
</feature>
<feature type="site" description="Interaction with DNA" evidence="10">
    <location>
        <position position="253"/>
    </location>
</feature>
<evidence type="ECO:0000259" key="14">
    <source>
        <dbReference type="PROSITE" id="PS52039"/>
    </source>
</evidence>
<dbReference type="Gene3D" id="1.10.290.10">
    <property type="entry name" value="Topoisomerase I, domain 4"/>
    <property type="match status" value="1"/>
</dbReference>
<name>H0UKL7_9BACT</name>
<dbReference type="InterPro" id="IPR003601">
    <property type="entry name" value="Topo_IA_2"/>
</dbReference>
<feature type="domain" description="GRF-type" evidence="13">
    <location>
        <begin position="740"/>
        <end position="780"/>
    </location>
</feature>
<dbReference type="Proteomes" id="UP000003806">
    <property type="component" value="Chromosome"/>
</dbReference>
<feature type="compositionally biased region" description="Low complexity" evidence="11">
    <location>
        <begin position="56"/>
        <end position="73"/>
    </location>
</feature>
<dbReference type="InterPro" id="IPR028612">
    <property type="entry name" value="Topoisom_1_IA"/>
</dbReference>
<evidence type="ECO:0000313" key="16">
    <source>
        <dbReference type="Proteomes" id="UP000003806"/>
    </source>
</evidence>
<dbReference type="InterPro" id="IPR013497">
    <property type="entry name" value="Topo_IA_cen"/>
</dbReference>
<dbReference type="InterPro" id="IPR023405">
    <property type="entry name" value="Topo_IA_core_domain"/>
</dbReference>
<comment type="similarity">
    <text evidence="2 10">Belongs to the type IA topoisomerase family.</text>
</comment>
<dbReference type="HOGENOM" id="CLU_002929_4_3_0"/>
<dbReference type="InterPro" id="IPR013825">
    <property type="entry name" value="Topo_IA_cen_sub2"/>
</dbReference>
<evidence type="ECO:0000256" key="11">
    <source>
        <dbReference type="SAM" id="MobiDB-lite"/>
    </source>
</evidence>
<dbReference type="NCBIfam" id="TIGR01051">
    <property type="entry name" value="topA_bact"/>
    <property type="match status" value="1"/>
</dbReference>
<evidence type="ECO:0000259" key="13">
    <source>
        <dbReference type="PROSITE" id="PS51999"/>
    </source>
</evidence>
<dbReference type="GO" id="GO:0003917">
    <property type="term" value="F:DNA topoisomerase type I (single strand cut, ATP-independent) activity"/>
    <property type="evidence" value="ECO:0007669"/>
    <property type="project" value="UniProtKB-UniRule"/>
</dbReference>
<dbReference type="InterPro" id="IPR006171">
    <property type="entry name" value="TOPRIM_dom"/>
</dbReference>
<dbReference type="eggNOG" id="COG0550">
    <property type="taxonomic scope" value="Bacteria"/>
</dbReference>
<keyword evidence="9 10" id="KW-0413">Isomerase</keyword>
<dbReference type="SMART" id="SM00437">
    <property type="entry name" value="TOP1Ac"/>
    <property type="match status" value="1"/>
</dbReference>
<feature type="site" description="Interaction with DNA" evidence="10">
    <location>
        <position position="147"/>
    </location>
</feature>
<feature type="active site" description="O-(5'-phospho-DNA)-tyrosine intermediate" evidence="10">
    <location>
        <position position="421"/>
    </location>
</feature>
<comment type="function">
    <text evidence="10">Releases the supercoiling and torsional tension of DNA, which is introduced during the DNA replication and transcription, by transiently cleaving and rejoining one strand of the DNA duplex. Introduces a single-strand break via transesterification at a target site in duplex DNA. The scissile phosphodiester is attacked by the catalytic tyrosine of the enzyme, resulting in the formation of a DNA-(5'-phosphotyrosyl)-enzyme intermediate and the expulsion of a 3'-OH DNA strand. The free DNA strand then undergoes passage around the unbroken strand, thus removing DNA supercoils. Finally, in the religation step, the DNA 3'-OH attacks the covalent intermediate to expel the active-site tyrosine and restore the DNA phosphodiester backbone.</text>
</comment>
<dbReference type="PROSITE" id="PS50880">
    <property type="entry name" value="TOPRIM"/>
    <property type="match status" value="1"/>
</dbReference>
<evidence type="ECO:0000256" key="5">
    <source>
        <dbReference type="ARBA" id="ARBA00022833"/>
    </source>
</evidence>
<feature type="site" description="Interaction with DNA" evidence="10">
    <location>
        <position position="262"/>
    </location>
</feature>
<keyword evidence="4" id="KW-0863">Zinc-finger</keyword>
<accession>H0UKL7</accession>
<feature type="site" description="Interaction with DNA" evidence="10">
    <location>
        <position position="607"/>
    </location>
</feature>
<dbReference type="InterPro" id="IPR010666">
    <property type="entry name" value="Znf_GRF"/>
</dbReference>
<feature type="region of interest" description="Interaction with DNA" evidence="10">
    <location>
        <begin position="277"/>
        <end position="282"/>
    </location>
</feature>
<evidence type="ECO:0000256" key="1">
    <source>
        <dbReference type="ARBA" id="ARBA00000213"/>
    </source>
</evidence>
<dbReference type="InterPro" id="IPR003602">
    <property type="entry name" value="Topo_IA_DNA-bd_dom"/>
</dbReference>
<dbReference type="SUPFAM" id="SSF57783">
    <property type="entry name" value="Zinc beta-ribbon"/>
    <property type="match status" value="1"/>
</dbReference>
<dbReference type="Pfam" id="PF01396">
    <property type="entry name" value="Zn_ribbon_Top1"/>
    <property type="match status" value="3"/>
</dbReference>
<dbReference type="Pfam" id="PF01131">
    <property type="entry name" value="Topoisom_bac"/>
    <property type="match status" value="1"/>
</dbReference>
<evidence type="ECO:0000256" key="10">
    <source>
        <dbReference type="HAMAP-Rule" id="MF_00952"/>
    </source>
</evidence>